<dbReference type="InParanoid" id="A0A369JRZ7"/>
<dbReference type="InterPro" id="IPR013892">
    <property type="entry name" value="Cyt_c_biogenesis_Cmc1-like"/>
</dbReference>
<evidence type="ECO:0000313" key="6">
    <source>
        <dbReference type="Proteomes" id="UP000076154"/>
    </source>
</evidence>
<keyword evidence="3" id="KW-0143">Chaperone</keyword>
<evidence type="ECO:0000256" key="1">
    <source>
        <dbReference type="ARBA" id="ARBA00007347"/>
    </source>
</evidence>
<dbReference type="STRING" id="39966.A0A369JRZ7"/>
<proteinExistence type="inferred from homology"/>
<dbReference type="Proteomes" id="UP000076154">
    <property type="component" value="Unassembled WGS sequence"/>
</dbReference>
<comment type="subcellular location">
    <subcellularLocation>
        <location evidence="3">Mitochondrion inner membrane</location>
    </subcellularLocation>
</comment>
<gene>
    <name evidence="5" type="primary">CMC2</name>
    <name evidence="5" type="ORF">Hypma_008830</name>
</gene>
<keyword evidence="3" id="KW-0496">Mitochondrion</keyword>
<name>A0A369JRZ7_HYPMA</name>
<keyword evidence="3" id="KW-0472">Membrane</keyword>
<reference evidence="5" key="1">
    <citation type="submission" date="2018-04" db="EMBL/GenBank/DDBJ databases">
        <title>Whole genome sequencing of Hypsizygus marmoreus.</title>
        <authorList>
            <person name="Choi I.-G."/>
            <person name="Min B."/>
            <person name="Kim J.-G."/>
            <person name="Kim S."/>
            <person name="Oh Y.-L."/>
            <person name="Kong W.-S."/>
            <person name="Park H."/>
            <person name="Jeong J."/>
            <person name="Song E.-S."/>
        </authorList>
    </citation>
    <scope>NUCLEOTIDE SEQUENCE [LARGE SCALE GENOMIC DNA]</scope>
    <source>
        <strain evidence="5">51987-8</strain>
    </source>
</reference>
<accession>A0A369JRZ7</accession>
<dbReference type="OrthoDB" id="532630at2759"/>
<organism evidence="5 6">
    <name type="scientific">Hypsizygus marmoreus</name>
    <name type="common">White beech mushroom</name>
    <name type="synonym">Agaricus marmoreus</name>
    <dbReference type="NCBI Taxonomy" id="39966"/>
    <lineage>
        <taxon>Eukaryota</taxon>
        <taxon>Fungi</taxon>
        <taxon>Dikarya</taxon>
        <taxon>Basidiomycota</taxon>
        <taxon>Agaricomycotina</taxon>
        <taxon>Agaricomycetes</taxon>
        <taxon>Agaricomycetidae</taxon>
        <taxon>Agaricales</taxon>
        <taxon>Tricholomatineae</taxon>
        <taxon>Lyophyllaceae</taxon>
        <taxon>Hypsizygus</taxon>
    </lineage>
</organism>
<evidence type="ECO:0000313" key="5">
    <source>
        <dbReference type="EMBL" id="RDB23980.1"/>
    </source>
</evidence>
<protein>
    <recommendedName>
        <fullName evidence="3">COX assembly mitochondrial protein</fullName>
    </recommendedName>
</protein>
<dbReference type="GO" id="GO:0005743">
    <property type="term" value="C:mitochondrial inner membrane"/>
    <property type="evidence" value="ECO:0007669"/>
    <property type="project" value="UniProtKB-SubCell"/>
</dbReference>
<comment type="caution">
    <text evidence="5">The sequence shown here is derived from an EMBL/GenBank/DDBJ whole genome shotgun (WGS) entry which is preliminary data.</text>
</comment>
<evidence type="ECO:0000256" key="4">
    <source>
        <dbReference type="SAM" id="MobiDB-lite"/>
    </source>
</evidence>
<dbReference type="EMBL" id="LUEZ02000045">
    <property type="protein sequence ID" value="RDB23980.1"/>
    <property type="molecule type" value="Genomic_DNA"/>
</dbReference>
<feature type="region of interest" description="Disordered" evidence="4">
    <location>
        <begin position="52"/>
        <end position="78"/>
    </location>
</feature>
<comment type="similarity">
    <text evidence="1 3">Belongs to the CMC family.</text>
</comment>
<evidence type="ECO:0000256" key="3">
    <source>
        <dbReference type="RuleBase" id="RU364104"/>
    </source>
</evidence>
<comment type="function">
    <text evidence="3">Required for mitochondrial cytochrome c oxidase (COX) assembly and respiration.</text>
</comment>
<evidence type="ECO:0000256" key="2">
    <source>
        <dbReference type="ARBA" id="ARBA00023157"/>
    </source>
</evidence>
<dbReference type="AlphaFoldDB" id="A0A369JRZ7"/>
<keyword evidence="3" id="KW-0999">Mitochondrion inner membrane</keyword>
<sequence>MHPQLSDKKFLCKDFIQALENCHSSGWARLTGGCNTLKDELNQCLRAERVARSARNRETAKERRAKTEQAWKEFNAES</sequence>
<keyword evidence="2" id="KW-1015">Disulfide bond</keyword>
<dbReference type="Pfam" id="PF08583">
    <property type="entry name" value="Cmc1"/>
    <property type="match status" value="1"/>
</dbReference>
<keyword evidence="6" id="KW-1185">Reference proteome</keyword>